<keyword evidence="2" id="KW-0479">Metal-binding</keyword>
<organism evidence="9 10">
    <name type="scientific">Leptolyngbya cf. ectocarpi LEGE 11479</name>
    <dbReference type="NCBI Taxonomy" id="1828722"/>
    <lineage>
        <taxon>Bacteria</taxon>
        <taxon>Bacillati</taxon>
        <taxon>Cyanobacteriota</taxon>
        <taxon>Cyanophyceae</taxon>
        <taxon>Leptolyngbyales</taxon>
        <taxon>Leptolyngbyaceae</taxon>
        <taxon>Leptolyngbya group</taxon>
        <taxon>Leptolyngbya</taxon>
    </lineage>
</organism>
<evidence type="ECO:0000256" key="2">
    <source>
        <dbReference type="ARBA" id="ARBA00022723"/>
    </source>
</evidence>
<keyword evidence="7" id="KW-0812">Transmembrane</keyword>
<dbReference type="GO" id="GO:0004222">
    <property type="term" value="F:metalloendopeptidase activity"/>
    <property type="evidence" value="ECO:0007669"/>
    <property type="project" value="InterPro"/>
</dbReference>
<dbReference type="InterPro" id="IPR001915">
    <property type="entry name" value="Peptidase_M48"/>
</dbReference>
<protein>
    <submittedName>
        <fullName evidence="9">M48 family metalloprotease</fullName>
    </submittedName>
</protein>
<comment type="similarity">
    <text evidence="6">Belongs to the peptidase M48 family.</text>
</comment>
<dbReference type="InterPro" id="IPR051156">
    <property type="entry name" value="Mito/Outer_Membr_Metalloprot"/>
</dbReference>
<dbReference type="GO" id="GO:0046872">
    <property type="term" value="F:metal ion binding"/>
    <property type="evidence" value="ECO:0007669"/>
    <property type="project" value="UniProtKB-KW"/>
</dbReference>
<comment type="caution">
    <text evidence="9">The sequence shown here is derived from an EMBL/GenBank/DDBJ whole genome shotgun (WGS) entry which is preliminary data.</text>
</comment>
<keyword evidence="5 6" id="KW-0482">Metalloprotease</keyword>
<dbReference type="Pfam" id="PF01435">
    <property type="entry name" value="Peptidase_M48"/>
    <property type="match status" value="1"/>
</dbReference>
<reference evidence="9" key="1">
    <citation type="submission" date="2020-10" db="EMBL/GenBank/DDBJ databases">
        <authorList>
            <person name="Castelo-Branco R."/>
            <person name="Eusebio N."/>
            <person name="Adriana R."/>
            <person name="Vieira A."/>
            <person name="Brugerolle De Fraissinette N."/>
            <person name="Rezende De Castro R."/>
            <person name="Schneider M.P."/>
            <person name="Vasconcelos V."/>
            <person name="Leao P.N."/>
        </authorList>
    </citation>
    <scope>NUCLEOTIDE SEQUENCE</scope>
    <source>
        <strain evidence="9">LEGE 11479</strain>
    </source>
</reference>
<keyword evidence="4 6" id="KW-0862">Zinc</keyword>
<feature type="transmembrane region" description="Helical" evidence="7">
    <location>
        <begin position="15"/>
        <end position="33"/>
    </location>
</feature>
<dbReference type="GO" id="GO:0051603">
    <property type="term" value="P:proteolysis involved in protein catabolic process"/>
    <property type="evidence" value="ECO:0007669"/>
    <property type="project" value="TreeGrafter"/>
</dbReference>
<comment type="cofactor">
    <cofactor evidence="6">
        <name>Zn(2+)</name>
        <dbReference type="ChEBI" id="CHEBI:29105"/>
    </cofactor>
    <text evidence="6">Binds 1 zinc ion per subunit.</text>
</comment>
<keyword evidence="3 6" id="KW-0378">Hydrolase</keyword>
<dbReference type="Gene3D" id="3.30.2010.10">
    <property type="entry name" value="Metalloproteases ('zincins'), catalytic domain"/>
    <property type="match status" value="1"/>
</dbReference>
<sequence>MNIPRTTYRPSCRRWLYAAWVMIFGLGTVWVIPPVKADLIDLIFQGIRIIQISNLSDQEEIELGQQINQQILQDVNVYDNANITQYVDGIGQQLVLGTERRQIPYTFRVIEDDEVNAFATLGGFVYLNTGLLQTADNEAQLASVIAHEIAHIDRRHAVQRLQQAAIAQGILTAGGLEQNAAIALGVELALHRPNSRTHELEADESGLALHTQAGYAPIAAVDFLQKLLDESNATPEFLSTHPHPEARIDALNERLDPATASTGKGLDGVAYRDRIGSLP</sequence>
<evidence type="ECO:0000256" key="6">
    <source>
        <dbReference type="RuleBase" id="RU003983"/>
    </source>
</evidence>
<keyword evidence="10" id="KW-1185">Reference proteome</keyword>
<accession>A0A929A020</accession>
<evidence type="ECO:0000313" key="9">
    <source>
        <dbReference type="EMBL" id="MBE9070541.1"/>
    </source>
</evidence>
<evidence type="ECO:0000256" key="3">
    <source>
        <dbReference type="ARBA" id="ARBA00022801"/>
    </source>
</evidence>
<feature type="domain" description="Peptidase M48" evidence="8">
    <location>
        <begin position="85"/>
        <end position="254"/>
    </location>
</feature>
<dbReference type="Proteomes" id="UP000615026">
    <property type="component" value="Unassembled WGS sequence"/>
</dbReference>
<keyword evidence="7" id="KW-0472">Membrane</keyword>
<dbReference type="CDD" id="cd07333">
    <property type="entry name" value="M48C_bepA_like"/>
    <property type="match status" value="1"/>
</dbReference>
<dbReference type="GO" id="GO:0016020">
    <property type="term" value="C:membrane"/>
    <property type="evidence" value="ECO:0007669"/>
    <property type="project" value="TreeGrafter"/>
</dbReference>
<dbReference type="AlphaFoldDB" id="A0A929A020"/>
<dbReference type="RefSeq" id="WP_193996400.1">
    <property type="nucleotide sequence ID" value="NZ_JADEXP010000457.1"/>
</dbReference>
<keyword evidence="7" id="KW-1133">Transmembrane helix</keyword>
<gene>
    <name evidence="9" type="ORF">IQ260_28250</name>
</gene>
<evidence type="ECO:0000256" key="7">
    <source>
        <dbReference type="SAM" id="Phobius"/>
    </source>
</evidence>
<dbReference type="PANTHER" id="PTHR22726:SF1">
    <property type="entry name" value="METALLOENDOPEPTIDASE OMA1, MITOCHONDRIAL"/>
    <property type="match status" value="1"/>
</dbReference>
<evidence type="ECO:0000313" key="10">
    <source>
        <dbReference type="Proteomes" id="UP000615026"/>
    </source>
</evidence>
<proteinExistence type="inferred from homology"/>
<evidence type="ECO:0000256" key="5">
    <source>
        <dbReference type="ARBA" id="ARBA00023049"/>
    </source>
</evidence>
<keyword evidence="1 6" id="KW-0645">Protease</keyword>
<dbReference type="EMBL" id="JADEXP010000457">
    <property type="protein sequence ID" value="MBE9070541.1"/>
    <property type="molecule type" value="Genomic_DNA"/>
</dbReference>
<evidence type="ECO:0000259" key="8">
    <source>
        <dbReference type="Pfam" id="PF01435"/>
    </source>
</evidence>
<name>A0A929A020_LEPEC</name>
<evidence type="ECO:0000256" key="4">
    <source>
        <dbReference type="ARBA" id="ARBA00022833"/>
    </source>
</evidence>
<dbReference type="PANTHER" id="PTHR22726">
    <property type="entry name" value="METALLOENDOPEPTIDASE OMA1"/>
    <property type="match status" value="1"/>
</dbReference>
<evidence type="ECO:0000256" key="1">
    <source>
        <dbReference type="ARBA" id="ARBA00022670"/>
    </source>
</evidence>